<evidence type="ECO:0000256" key="1">
    <source>
        <dbReference type="SAM" id="SignalP"/>
    </source>
</evidence>
<dbReference type="InterPro" id="IPR013424">
    <property type="entry name" value="Ice-binding_C"/>
</dbReference>
<comment type="caution">
    <text evidence="3">The sequence shown here is derived from an EMBL/GenBank/DDBJ whole genome shotgun (WGS) entry which is preliminary data.</text>
</comment>
<protein>
    <submittedName>
        <fullName evidence="3">PEP-CTERM sorting domain-containing protein</fullName>
    </submittedName>
</protein>
<proteinExistence type="predicted"/>
<feature type="domain" description="Ice-binding protein C-terminal" evidence="2">
    <location>
        <begin position="217"/>
        <end position="239"/>
    </location>
</feature>
<accession>A0A437JSQ0</accession>
<dbReference type="OrthoDB" id="9255974at2"/>
<name>A0A437JSQ0_9BURK</name>
<sequence length="242" mass="24798">MTGVFMKLFKAISLAAMLAMAGAGAQAAVTVQKDNSNPFTIPGLTGFVTLGDDMTGMTVTARFSGVGDGPIEETLTWAATGAGSGGVTSTLGGWGLSVSGDTFSAAWEFTIDGQAGLGQLTSFTLDGGALNAFTVFDTSDPQPGTEGSANGRDFQFFGGCDNCDANVVYSIPVAIAPNAAVGDIYHVMTVNFLDDTGPATDFSFRQDTDNDARRSNPVPEPGSLMLAGLALAGLGVARRRVR</sequence>
<dbReference type="Pfam" id="PF07589">
    <property type="entry name" value="PEP-CTERM"/>
    <property type="match status" value="1"/>
</dbReference>
<evidence type="ECO:0000259" key="2">
    <source>
        <dbReference type="Pfam" id="PF07589"/>
    </source>
</evidence>
<keyword evidence="4" id="KW-1185">Reference proteome</keyword>
<feature type="chain" id="PRO_5019584867" evidence="1">
    <location>
        <begin position="28"/>
        <end position="242"/>
    </location>
</feature>
<reference evidence="3 4" key="1">
    <citation type="submission" date="2019-01" db="EMBL/GenBank/DDBJ databases">
        <authorList>
            <person name="Chen W.-M."/>
        </authorList>
    </citation>
    <scope>NUCLEOTIDE SEQUENCE [LARGE SCALE GENOMIC DNA]</scope>
    <source>
        <strain evidence="3 4">ICH-3</strain>
    </source>
</reference>
<organism evidence="3 4">
    <name type="scientific">Rubrivivax albus</name>
    <dbReference type="NCBI Taxonomy" id="2499835"/>
    <lineage>
        <taxon>Bacteria</taxon>
        <taxon>Pseudomonadati</taxon>
        <taxon>Pseudomonadota</taxon>
        <taxon>Betaproteobacteria</taxon>
        <taxon>Burkholderiales</taxon>
        <taxon>Sphaerotilaceae</taxon>
        <taxon>Rubrivivax</taxon>
    </lineage>
</organism>
<feature type="signal peptide" evidence="1">
    <location>
        <begin position="1"/>
        <end position="27"/>
    </location>
</feature>
<dbReference type="AlphaFoldDB" id="A0A437JSQ0"/>
<keyword evidence="1" id="KW-0732">Signal</keyword>
<gene>
    <name evidence="3" type="ORF">ENE75_18980</name>
</gene>
<evidence type="ECO:0000313" key="4">
    <source>
        <dbReference type="Proteomes" id="UP000288178"/>
    </source>
</evidence>
<evidence type="ECO:0000313" key="3">
    <source>
        <dbReference type="EMBL" id="RVT49836.1"/>
    </source>
</evidence>
<dbReference type="NCBIfam" id="TIGR02595">
    <property type="entry name" value="PEP_CTERM"/>
    <property type="match status" value="1"/>
</dbReference>
<dbReference type="EMBL" id="SACT01000007">
    <property type="protein sequence ID" value="RVT49836.1"/>
    <property type="molecule type" value="Genomic_DNA"/>
</dbReference>
<dbReference type="Proteomes" id="UP000288178">
    <property type="component" value="Unassembled WGS sequence"/>
</dbReference>